<organism evidence="4 5">
    <name type="scientific">Cyclobacterium jeungdonense</name>
    <dbReference type="NCBI Taxonomy" id="708087"/>
    <lineage>
        <taxon>Bacteria</taxon>
        <taxon>Pseudomonadati</taxon>
        <taxon>Bacteroidota</taxon>
        <taxon>Cytophagia</taxon>
        <taxon>Cytophagales</taxon>
        <taxon>Cyclobacteriaceae</taxon>
        <taxon>Cyclobacterium</taxon>
    </lineage>
</organism>
<feature type="modified residue" description="4-aspartylphosphate" evidence="1">
    <location>
        <position position="324"/>
    </location>
</feature>
<keyword evidence="2" id="KW-1133">Transmembrane helix</keyword>
<dbReference type="PROSITE" id="PS50110">
    <property type="entry name" value="RESPONSE_REGULATORY"/>
    <property type="match status" value="1"/>
</dbReference>
<comment type="caution">
    <text evidence="4">The sequence shown here is derived from an EMBL/GenBank/DDBJ whole genome shotgun (WGS) entry which is preliminary data.</text>
</comment>
<evidence type="ECO:0000256" key="1">
    <source>
        <dbReference type="PROSITE-ProRule" id="PRU00169"/>
    </source>
</evidence>
<dbReference type="EMBL" id="JAUFQS010000026">
    <property type="protein sequence ID" value="MDN3689240.1"/>
    <property type="molecule type" value="Genomic_DNA"/>
</dbReference>
<feature type="transmembrane region" description="Helical" evidence="2">
    <location>
        <begin position="38"/>
        <end position="60"/>
    </location>
</feature>
<proteinExistence type="predicted"/>
<reference evidence="5" key="1">
    <citation type="journal article" date="2019" name="Int. J. Syst. Evol. Microbiol.">
        <title>The Global Catalogue of Microorganisms (GCM) 10K type strain sequencing project: providing services to taxonomists for standard genome sequencing and annotation.</title>
        <authorList>
            <consortium name="The Broad Institute Genomics Platform"/>
            <consortium name="The Broad Institute Genome Sequencing Center for Infectious Disease"/>
            <person name="Wu L."/>
            <person name="Ma J."/>
        </authorList>
    </citation>
    <scope>NUCLEOTIDE SEQUENCE [LARGE SCALE GENOMIC DNA]</scope>
    <source>
        <strain evidence="5">CECT 7706</strain>
    </source>
</reference>
<dbReference type="SUPFAM" id="SSF47384">
    <property type="entry name" value="Homodimeric domain of signal transducing histidine kinase"/>
    <property type="match status" value="1"/>
</dbReference>
<protein>
    <submittedName>
        <fullName evidence="4">Response regulator</fullName>
    </submittedName>
</protein>
<dbReference type="InterPro" id="IPR052893">
    <property type="entry name" value="TCS_response_regulator"/>
</dbReference>
<dbReference type="SMART" id="SM00448">
    <property type="entry name" value="REC"/>
    <property type="match status" value="1"/>
</dbReference>
<feature type="domain" description="Response regulatory" evidence="3">
    <location>
        <begin position="273"/>
        <end position="388"/>
    </location>
</feature>
<keyword evidence="1" id="KW-0597">Phosphoprotein</keyword>
<gene>
    <name evidence="4" type="ORF">QWZ15_15495</name>
</gene>
<dbReference type="Proteomes" id="UP001236663">
    <property type="component" value="Unassembled WGS sequence"/>
</dbReference>
<keyword evidence="2" id="KW-0472">Membrane</keyword>
<dbReference type="InterPro" id="IPR001789">
    <property type="entry name" value="Sig_transdc_resp-reg_receiver"/>
</dbReference>
<evidence type="ECO:0000313" key="4">
    <source>
        <dbReference type="EMBL" id="MDN3689240.1"/>
    </source>
</evidence>
<dbReference type="SUPFAM" id="SSF52172">
    <property type="entry name" value="CheY-like"/>
    <property type="match status" value="1"/>
</dbReference>
<keyword evidence="2" id="KW-0812">Transmembrane</keyword>
<dbReference type="PANTHER" id="PTHR44520:SF2">
    <property type="entry name" value="RESPONSE REGULATOR RCP1"/>
    <property type="match status" value="1"/>
</dbReference>
<dbReference type="Gene3D" id="3.40.50.2300">
    <property type="match status" value="1"/>
</dbReference>
<sequence>MKPTIHSVWVIGLTGGLALFVSPYLVRSLHWVSFQESAWQFIKLYGFISSLALIAISYTYKKINTRNRGLYGGMSHQIFNKLPNCVWVFSLDNQRLEMSNEAADSIYAVKDRSDPFRSFKSQFFNTRIGIKVLEGENCTFRNIVMIDKLYEPRYVDLFGIPFINRDKEKMVLVMVLDHSEVHRSLDKIRKLSESLQQQNQQLREYSFMNSHKIRSHLTNILGLIQVGEKEISGKALGMLREAAESLDSEIQNMNKLLMEKDLSTKKAEQKEQTIVFVDDDKVQHMINKRILLKVNDKLKLVFFENPYQALGWLEENTADVVLLDINMPEMDGWFFLKLMEEKGIEIDVKMLTSSLDPDDLQKSKSYKQVSGFLIKPLKDENIAEFLAN</sequence>
<dbReference type="RefSeq" id="WP_240459340.1">
    <property type="nucleotide sequence ID" value="NZ_JAUFQS010000026.1"/>
</dbReference>
<dbReference type="Pfam" id="PF00072">
    <property type="entry name" value="Response_reg"/>
    <property type="match status" value="1"/>
</dbReference>
<keyword evidence="5" id="KW-1185">Reference proteome</keyword>
<evidence type="ECO:0000256" key="2">
    <source>
        <dbReference type="SAM" id="Phobius"/>
    </source>
</evidence>
<dbReference type="InterPro" id="IPR011006">
    <property type="entry name" value="CheY-like_superfamily"/>
</dbReference>
<evidence type="ECO:0000259" key="3">
    <source>
        <dbReference type="PROSITE" id="PS50110"/>
    </source>
</evidence>
<dbReference type="PANTHER" id="PTHR44520">
    <property type="entry name" value="RESPONSE REGULATOR RCP1-RELATED"/>
    <property type="match status" value="1"/>
</dbReference>
<dbReference type="CDD" id="cd00156">
    <property type="entry name" value="REC"/>
    <property type="match status" value="1"/>
</dbReference>
<evidence type="ECO:0000313" key="5">
    <source>
        <dbReference type="Proteomes" id="UP001236663"/>
    </source>
</evidence>
<feature type="transmembrane region" description="Helical" evidence="2">
    <location>
        <begin position="7"/>
        <end position="26"/>
    </location>
</feature>
<accession>A0ABT8C9Q0</accession>
<dbReference type="InterPro" id="IPR036097">
    <property type="entry name" value="HisK_dim/P_sf"/>
</dbReference>
<name>A0ABT8C9Q0_9BACT</name>